<dbReference type="EMBL" id="JAJFZV010000018">
    <property type="protein sequence ID" value="MCC3299344.1"/>
    <property type="molecule type" value="Genomic_DNA"/>
</dbReference>
<evidence type="ECO:0000313" key="2">
    <source>
        <dbReference type="Proteomes" id="UP001139158"/>
    </source>
</evidence>
<gene>
    <name evidence="1" type="ORF">LJ757_16250</name>
</gene>
<evidence type="ECO:0000313" key="1">
    <source>
        <dbReference type="EMBL" id="MCC3299344.1"/>
    </source>
</evidence>
<accession>A0A9X1MIU4</accession>
<organism evidence="1 2">
    <name type="scientific">Arthrobacter caoxuetaonis</name>
    <dbReference type="NCBI Taxonomy" id="2886935"/>
    <lineage>
        <taxon>Bacteria</taxon>
        <taxon>Bacillati</taxon>
        <taxon>Actinomycetota</taxon>
        <taxon>Actinomycetes</taxon>
        <taxon>Micrococcales</taxon>
        <taxon>Micrococcaceae</taxon>
        <taxon>Arthrobacter</taxon>
    </lineage>
</organism>
<sequence>MAIQEETGPVLVTVYCDSCGNEETHDYLVPAGMDSIAVARRVLAENHGWVTGVRDYCPDCDTYPAAAPTESALSEL</sequence>
<dbReference type="Proteomes" id="UP001139158">
    <property type="component" value="Unassembled WGS sequence"/>
</dbReference>
<protein>
    <submittedName>
        <fullName evidence="1">Uncharacterized protein</fullName>
    </submittedName>
</protein>
<comment type="caution">
    <text evidence="1">The sequence shown here is derived from an EMBL/GenBank/DDBJ whole genome shotgun (WGS) entry which is preliminary data.</text>
</comment>
<dbReference type="RefSeq" id="WP_227897331.1">
    <property type="nucleotide sequence ID" value="NZ_CP099467.1"/>
</dbReference>
<proteinExistence type="predicted"/>
<name>A0A9X1MIU4_9MICC</name>
<reference evidence="1" key="1">
    <citation type="submission" date="2021-10" db="EMBL/GenBank/DDBJ databases">
        <title>Novel species in genus Arthrobacter.</title>
        <authorList>
            <person name="Liu Y."/>
        </authorList>
    </citation>
    <scope>NUCLEOTIDE SEQUENCE</scope>
    <source>
        <strain evidence="1">Zg-Y453</strain>
    </source>
</reference>
<dbReference type="AlphaFoldDB" id="A0A9X1MIU4"/>
<keyword evidence="2" id="KW-1185">Reference proteome</keyword>